<comment type="caution">
    <text evidence="1">The sequence shown here is derived from an EMBL/GenBank/DDBJ whole genome shotgun (WGS) entry which is preliminary data.</text>
</comment>
<dbReference type="EMBL" id="JADIKC010000003">
    <property type="protein sequence ID" value="MBM7121111.1"/>
    <property type="molecule type" value="Genomic_DNA"/>
</dbReference>
<protein>
    <submittedName>
        <fullName evidence="1">Uncharacterized protein</fullName>
    </submittedName>
</protein>
<proteinExistence type="predicted"/>
<dbReference type="Proteomes" id="UP001430065">
    <property type="component" value="Unassembled WGS sequence"/>
</dbReference>
<dbReference type="RefSeq" id="WP_204635525.1">
    <property type="nucleotide sequence ID" value="NZ_JADIKC010000003.1"/>
</dbReference>
<name>A0ABS2JQI2_9GAMM</name>
<sequence length="91" mass="10159">MLVIKFAHIEVPLITGQWVTVNVFDATATDGEQAKLLAHLVEAAKLQTGLQSELSALGYLKDGEPEFFGEENLVKYLQKHGVPEWTHRIEV</sequence>
<reference evidence="1 2" key="1">
    <citation type="submission" date="2020-10" db="EMBL/GenBank/DDBJ databases">
        <title>Phylogeny of dyella-like bacteria.</title>
        <authorList>
            <person name="Fu J."/>
        </authorList>
    </citation>
    <scope>NUCLEOTIDE SEQUENCE [LARGE SCALE GENOMIC DNA]</scope>
    <source>
        <strain evidence="1 2">THG-B117</strain>
    </source>
</reference>
<gene>
    <name evidence="1" type="ORF">ISP20_08045</name>
</gene>
<evidence type="ECO:0000313" key="1">
    <source>
        <dbReference type="EMBL" id="MBM7121111.1"/>
    </source>
</evidence>
<keyword evidence="2" id="KW-1185">Reference proteome</keyword>
<accession>A0ABS2JQI2</accession>
<evidence type="ECO:0000313" key="2">
    <source>
        <dbReference type="Proteomes" id="UP001430065"/>
    </source>
</evidence>
<organism evidence="1 2">
    <name type="scientific">Dyella kyungheensis</name>
    <dbReference type="NCBI Taxonomy" id="1242174"/>
    <lineage>
        <taxon>Bacteria</taxon>
        <taxon>Pseudomonadati</taxon>
        <taxon>Pseudomonadota</taxon>
        <taxon>Gammaproteobacteria</taxon>
        <taxon>Lysobacterales</taxon>
        <taxon>Rhodanobacteraceae</taxon>
        <taxon>Dyella</taxon>
    </lineage>
</organism>